<proteinExistence type="predicted"/>
<reference evidence="3 4" key="1">
    <citation type="submission" date="2019-02" db="EMBL/GenBank/DDBJ databases">
        <title>Deep-cultivation of Planctomycetes and their phenomic and genomic characterization uncovers novel biology.</title>
        <authorList>
            <person name="Wiegand S."/>
            <person name="Jogler M."/>
            <person name="Boedeker C."/>
            <person name="Pinto D."/>
            <person name="Vollmers J."/>
            <person name="Rivas-Marin E."/>
            <person name="Kohn T."/>
            <person name="Peeters S.H."/>
            <person name="Heuer A."/>
            <person name="Rast P."/>
            <person name="Oberbeckmann S."/>
            <person name="Bunk B."/>
            <person name="Jeske O."/>
            <person name="Meyerdierks A."/>
            <person name="Storesund J.E."/>
            <person name="Kallscheuer N."/>
            <person name="Luecker S."/>
            <person name="Lage O.M."/>
            <person name="Pohl T."/>
            <person name="Merkel B.J."/>
            <person name="Hornburger P."/>
            <person name="Mueller R.-W."/>
            <person name="Bruemmer F."/>
            <person name="Labrenz M."/>
            <person name="Spormann A.M."/>
            <person name="Op den Camp H."/>
            <person name="Overmann J."/>
            <person name="Amann R."/>
            <person name="Jetten M.S.M."/>
            <person name="Mascher T."/>
            <person name="Medema M.H."/>
            <person name="Devos D.P."/>
            <person name="Kaster A.-K."/>
            <person name="Ovreas L."/>
            <person name="Rohde M."/>
            <person name="Galperin M.Y."/>
            <person name="Jogler C."/>
        </authorList>
    </citation>
    <scope>NUCLEOTIDE SEQUENCE [LARGE SCALE GENOMIC DNA]</scope>
    <source>
        <strain evidence="3 4">Pla175</strain>
    </source>
</reference>
<dbReference type="OrthoDB" id="277292at2"/>
<protein>
    <recommendedName>
        <fullName evidence="2">DUF1559 domain-containing protein</fullName>
    </recommendedName>
</protein>
<dbReference type="Pfam" id="PF07596">
    <property type="entry name" value="SBP_bac_10"/>
    <property type="match status" value="1"/>
</dbReference>
<evidence type="ECO:0000259" key="2">
    <source>
        <dbReference type="Pfam" id="PF07596"/>
    </source>
</evidence>
<dbReference type="KEGG" id="pnd:Pla175_05000"/>
<sequence length="358" mass="38825">MRDELIAYLLDEQSPDQRRELERRLQRDAALRQELQHLRSCMGFGEESQDAAEGSAEGQPPVGANDAGDPADGQSPSDLGARTLRRIRTGEACASDVLGTDPANRLGIIDAPGRSCPFTLVDTVVTLGVVMALGMMLLPAMVESREASRRLSCQNNLRQLGVACIRYSDNHGGYFPHIRPGENAGFFIVRLAQNGGVDPDELQTWLVCASSPIAAQLRARGACVSTPTTQQLAGLDCHTRALLIDALPNSYAYRFGYWQGGRYVAVRKQPGRSAPLLADKPDRGNGYRSLNHGGYGQNVLNDDLSVSYWLDPWAPYRDDHLFLNKRNEQAAGYGRNDVVLGDSAATPGVAPAVVGDAY</sequence>
<dbReference type="SUPFAM" id="SSF54523">
    <property type="entry name" value="Pili subunits"/>
    <property type="match status" value="1"/>
</dbReference>
<dbReference type="InterPro" id="IPR045584">
    <property type="entry name" value="Pilin-like"/>
</dbReference>
<evidence type="ECO:0000256" key="1">
    <source>
        <dbReference type="SAM" id="MobiDB-lite"/>
    </source>
</evidence>
<evidence type="ECO:0000313" key="4">
    <source>
        <dbReference type="Proteomes" id="UP000317429"/>
    </source>
</evidence>
<organism evidence="3 4">
    <name type="scientific">Pirellulimonas nuda</name>
    <dbReference type="NCBI Taxonomy" id="2528009"/>
    <lineage>
        <taxon>Bacteria</taxon>
        <taxon>Pseudomonadati</taxon>
        <taxon>Planctomycetota</taxon>
        <taxon>Planctomycetia</taxon>
        <taxon>Pirellulales</taxon>
        <taxon>Lacipirellulaceae</taxon>
        <taxon>Pirellulimonas</taxon>
    </lineage>
</organism>
<dbReference type="AlphaFoldDB" id="A0A518D6N1"/>
<dbReference type="RefSeq" id="WP_145281021.1">
    <property type="nucleotide sequence ID" value="NZ_CP036291.1"/>
</dbReference>
<keyword evidence="4" id="KW-1185">Reference proteome</keyword>
<feature type="domain" description="DUF1559" evidence="2">
    <location>
        <begin position="145"/>
        <end position="176"/>
    </location>
</feature>
<dbReference type="InterPro" id="IPR011453">
    <property type="entry name" value="DUF1559"/>
</dbReference>
<evidence type="ECO:0000313" key="3">
    <source>
        <dbReference type="EMBL" id="QDU87144.1"/>
    </source>
</evidence>
<gene>
    <name evidence="3" type="ORF">Pla175_05000</name>
</gene>
<dbReference type="EMBL" id="CP036291">
    <property type="protein sequence ID" value="QDU87144.1"/>
    <property type="molecule type" value="Genomic_DNA"/>
</dbReference>
<dbReference type="Proteomes" id="UP000317429">
    <property type="component" value="Chromosome"/>
</dbReference>
<name>A0A518D6N1_9BACT</name>
<feature type="region of interest" description="Disordered" evidence="1">
    <location>
        <begin position="42"/>
        <end position="79"/>
    </location>
</feature>
<accession>A0A518D6N1</accession>